<organism evidence="7 8">
    <name type="scientific">Pleodorina starrii</name>
    <dbReference type="NCBI Taxonomy" id="330485"/>
    <lineage>
        <taxon>Eukaryota</taxon>
        <taxon>Viridiplantae</taxon>
        <taxon>Chlorophyta</taxon>
        <taxon>core chlorophytes</taxon>
        <taxon>Chlorophyceae</taxon>
        <taxon>CS clade</taxon>
        <taxon>Chlamydomonadales</taxon>
        <taxon>Volvocaceae</taxon>
        <taxon>Pleodorina</taxon>
    </lineage>
</organism>
<accession>A0A9W6F965</accession>
<feature type="region of interest" description="Disordered" evidence="4">
    <location>
        <begin position="385"/>
        <end position="455"/>
    </location>
</feature>
<evidence type="ECO:0000256" key="4">
    <source>
        <dbReference type="SAM" id="MobiDB-lite"/>
    </source>
</evidence>
<feature type="compositionally biased region" description="Acidic residues" evidence="4">
    <location>
        <begin position="420"/>
        <end position="435"/>
    </location>
</feature>
<reference evidence="7 8" key="1">
    <citation type="journal article" date="2023" name="Commun. Biol.">
        <title>Reorganization of the ancestral sex-determining regions during the evolution of trioecy in Pleodorina starrii.</title>
        <authorList>
            <person name="Takahashi K."/>
            <person name="Suzuki S."/>
            <person name="Kawai-Toyooka H."/>
            <person name="Yamamoto K."/>
            <person name="Hamaji T."/>
            <person name="Ootsuki R."/>
            <person name="Yamaguchi H."/>
            <person name="Kawachi M."/>
            <person name="Higashiyama T."/>
            <person name="Nozaki H."/>
        </authorList>
    </citation>
    <scope>NUCLEOTIDE SEQUENCE [LARGE SCALE GENOMIC DNA]</scope>
    <source>
        <strain evidence="7 8">NIES-4479</strain>
    </source>
</reference>
<dbReference type="AlphaFoldDB" id="A0A9W6F965"/>
<keyword evidence="1" id="KW-0479">Metal-binding</keyword>
<keyword evidence="2" id="KW-0863">Zinc-finger</keyword>
<evidence type="ECO:0000256" key="1">
    <source>
        <dbReference type="ARBA" id="ARBA00022723"/>
    </source>
</evidence>
<evidence type="ECO:0000259" key="6">
    <source>
        <dbReference type="PROSITE" id="PS51292"/>
    </source>
</evidence>
<dbReference type="EMBL" id="BRXU01000040">
    <property type="protein sequence ID" value="GLC60943.1"/>
    <property type="molecule type" value="Genomic_DNA"/>
</dbReference>
<evidence type="ECO:0000313" key="8">
    <source>
        <dbReference type="Proteomes" id="UP001165080"/>
    </source>
</evidence>
<keyword evidence="5" id="KW-0732">Signal</keyword>
<dbReference type="PROSITE" id="PS51292">
    <property type="entry name" value="ZF_RING_CH"/>
    <property type="match status" value="1"/>
</dbReference>
<dbReference type="Proteomes" id="UP001165080">
    <property type="component" value="Unassembled WGS sequence"/>
</dbReference>
<comment type="caution">
    <text evidence="7">The sequence shown here is derived from an EMBL/GenBank/DDBJ whole genome shotgun (WGS) entry which is preliminary data.</text>
</comment>
<feature type="domain" description="RING-CH-type" evidence="6">
    <location>
        <begin position="24"/>
        <end position="83"/>
    </location>
</feature>
<evidence type="ECO:0000256" key="2">
    <source>
        <dbReference type="ARBA" id="ARBA00022771"/>
    </source>
</evidence>
<feature type="region of interest" description="Disordered" evidence="4">
    <location>
        <begin position="187"/>
        <end position="227"/>
    </location>
</feature>
<feature type="compositionally biased region" description="Low complexity" evidence="4">
    <location>
        <begin position="471"/>
        <end position="483"/>
    </location>
</feature>
<protein>
    <recommendedName>
        <fullName evidence="6">RING-CH-type domain-containing protein</fullName>
    </recommendedName>
</protein>
<feature type="compositionally biased region" description="Basic and acidic residues" evidence="4">
    <location>
        <begin position="575"/>
        <end position="587"/>
    </location>
</feature>
<feature type="compositionally biased region" description="Polar residues" evidence="4">
    <location>
        <begin position="541"/>
        <end position="551"/>
    </location>
</feature>
<dbReference type="InterPro" id="IPR011016">
    <property type="entry name" value="Znf_RING-CH"/>
</dbReference>
<dbReference type="SMART" id="SM00744">
    <property type="entry name" value="RINGv"/>
    <property type="match status" value="1"/>
</dbReference>
<evidence type="ECO:0000256" key="5">
    <source>
        <dbReference type="SAM" id="SignalP"/>
    </source>
</evidence>
<keyword evidence="3" id="KW-0862">Zinc</keyword>
<keyword evidence="8" id="KW-1185">Reference proteome</keyword>
<feature type="compositionally biased region" description="Low complexity" evidence="4">
    <location>
        <begin position="187"/>
        <end position="219"/>
    </location>
</feature>
<proteinExistence type="predicted"/>
<dbReference type="GO" id="GO:0008270">
    <property type="term" value="F:zinc ion binding"/>
    <property type="evidence" value="ECO:0007669"/>
    <property type="project" value="UniProtKB-KW"/>
</dbReference>
<feature type="compositionally biased region" description="Gly residues" evidence="4">
    <location>
        <begin position="385"/>
        <end position="398"/>
    </location>
</feature>
<feature type="compositionally biased region" description="Low complexity" evidence="4">
    <location>
        <begin position="562"/>
        <end position="571"/>
    </location>
</feature>
<gene>
    <name evidence="7" type="primary">PLEST002561</name>
    <name evidence="7" type="ORF">PLESTB_001698100</name>
</gene>
<feature type="region of interest" description="Disordered" evidence="4">
    <location>
        <begin position="471"/>
        <end position="633"/>
    </location>
</feature>
<sequence length="653" mass="66613">MAALGLVALPAQLGPAAQQCDIGSSDSDADECWICLSGAGVLTRPCACPRVCHRECIATWQLTNYGRREENFCRFCNKRLPALWKPDPAIEAEAEELRVAPVMAVRYNGPEGTREFKLRVRPGPEGLAMFKAHLKEILGFDVGPEFDVTFECQMPSTGSMLTLSGLNAYGAATHCAALLAATKVTAGPQAGPTAPAAAASPVADQAAAPQLALQQQQQQQHHHRQQRAVPTVLLPSEVPSASAAAAPQTAAVAAAAPHCSRRICQTGYLLTHPQPPIAALQQQRSLGDMVGAGRRTTRRGSALSYLASGGRPATSRHLGPVSLRHATRASSDMAPEDFSRRELAVYDLDDLDDDLLPYSRRHGALAAVPRETTTLGYDSPAAVAGGGGAGAAAVGGGSRSSSPAAHHVATAVDPLGLLDSDSDSEGEEEQEDAEPEAARVSSRSGEGRLATPPGQAWMAGAVRFGGRVLPVSPSGSSASPTPSQFTASSGAAAAVRPSTAVLGGLRGGCADQDGRRALTPPPPPPQPSEASCSGAAGGIPSSESLGANNASACPRNGAHSPASVAASVAAALGGDSRKRSCAEERSELQLPQRGGGGGGDDAAVVAASAEGGASGSAGAASMSRGGARLTSAMRRVARRTLNSLARAIKNVKR</sequence>
<evidence type="ECO:0000313" key="7">
    <source>
        <dbReference type="EMBL" id="GLC60943.1"/>
    </source>
</evidence>
<feature type="signal peptide" evidence="5">
    <location>
        <begin position="1"/>
        <end position="18"/>
    </location>
</feature>
<name>A0A9W6F965_9CHLO</name>
<feature type="chain" id="PRO_5040824571" description="RING-CH-type domain-containing protein" evidence="5">
    <location>
        <begin position="19"/>
        <end position="653"/>
    </location>
</feature>
<evidence type="ECO:0000256" key="3">
    <source>
        <dbReference type="ARBA" id="ARBA00022833"/>
    </source>
</evidence>
<feature type="compositionally biased region" description="Low complexity" evidence="4">
    <location>
        <begin position="601"/>
        <end position="627"/>
    </location>
</feature>